<evidence type="ECO:0000313" key="2">
    <source>
        <dbReference type="EMBL" id="RMH88988.1"/>
    </source>
</evidence>
<evidence type="ECO:0000259" key="1">
    <source>
        <dbReference type="Pfam" id="PF07791"/>
    </source>
</evidence>
<comment type="caution">
    <text evidence="2">The sequence shown here is derived from an EMBL/GenBank/DDBJ whole genome shotgun (WGS) entry which is preliminary data.</text>
</comment>
<reference evidence="2 3" key="1">
    <citation type="submission" date="2018-10" db="EMBL/GenBank/DDBJ databases">
        <title>Proposal of Lysobacter pythonis sp. nov. isolated from royal pythons (Python regius).</title>
        <authorList>
            <person name="Hans-Juergen B."/>
            <person name="Huptas C."/>
            <person name="Sandra B."/>
            <person name="Igor L."/>
            <person name="Joachim S."/>
            <person name="Siegfried S."/>
            <person name="Mareike W."/>
            <person name="Peter K."/>
        </authorList>
    </citation>
    <scope>NUCLEOTIDE SEQUENCE [LARGE SCALE GENOMIC DNA]</scope>
    <source>
        <strain evidence="2 3">4284/11</strain>
    </source>
</reference>
<gene>
    <name evidence="2" type="ORF">EBB59_10975</name>
</gene>
<dbReference type="RefSeq" id="WP_122102195.1">
    <property type="nucleotide sequence ID" value="NZ_RFLY01000017.1"/>
</dbReference>
<name>A0A3M2HJ30_9GAMM</name>
<dbReference type="EMBL" id="RFLY01000017">
    <property type="protein sequence ID" value="RMH88988.1"/>
    <property type="molecule type" value="Genomic_DNA"/>
</dbReference>
<dbReference type="OrthoDB" id="8652351at2"/>
<dbReference type="InterPro" id="IPR012433">
    <property type="entry name" value="Imm11"/>
</dbReference>
<feature type="domain" description="Immunity MXAN-0049 protein" evidence="1">
    <location>
        <begin position="19"/>
        <end position="209"/>
    </location>
</feature>
<keyword evidence="3" id="KW-1185">Reference proteome</keyword>
<accession>A0A3M2HJ30</accession>
<organism evidence="2 3">
    <name type="scientific">Solilutibacter pythonis</name>
    <dbReference type="NCBI Taxonomy" id="2483112"/>
    <lineage>
        <taxon>Bacteria</taxon>
        <taxon>Pseudomonadati</taxon>
        <taxon>Pseudomonadota</taxon>
        <taxon>Gammaproteobacteria</taxon>
        <taxon>Lysobacterales</taxon>
        <taxon>Lysobacteraceae</taxon>
        <taxon>Solilutibacter</taxon>
    </lineage>
</organism>
<dbReference type="AlphaFoldDB" id="A0A3M2HJ30"/>
<dbReference type="Pfam" id="PF07791">
    <property type="entry name" value="Imm11"/>
    <property type="match status" value="1"/>
</dbReference>
<sequence>MTNETAIPVTYDSTHQIGKFYIIQNDIRGGKGHGLEFANEKALRVPGTFRIPSPNGDPKQYSEKPKLIHVPELGAMPRDLESLAGIWIVSERLKQLFESIDPEGFAFVACDFALADGSPGDQRYLCNVVRTLDALDEEASRLKIEKGDFVNGKYYDRSGGANLTFKEESIGSSHIFRTPFALTIFCDHILHDAVMQSKLTGIRFIDAADC</sequence>
<proteinExistence type="predicted"/>
<evidence type="ECO:0000313" key="3">
    <source>
        <dbReference type="Proteomes" id="UP000275012"/>
    </source>
</evidence>
<protein>
    <submittedName>
        <fullName evidence="2">DUF1629 domain-containing protein</fullName>
    </submittedName>
</protein>
<dbReference type="Proteomes" id="UP000275012">
    <property type="component" value="Unassembled WGS sequence"/>
</dbReference>